<dbReference type="Gene3D" id="6.10.140.1710">
    <property type="match status" value="1"/>
</dbReference>
<feature type="domain" description="Nas2 N-terminal" evidence="1">
    <location>
        <begin position="15"/>
        <end position="94"/>
    </location>
</feature>
<accession>A0ABQ9WR50</accession>
<protein>
    <submittedName>
        <fullName evidence="2">26S proteasome regulatory subunit N4</fullName>
    </submittedName>
</protein>
<comment type="caution">
    <text evidence="2">The sequence shown here is derived from an EMBL/GenBank/DDBJ whole genome shotgun (WGS) entry which is preliminary data.</text>
</comment>
<name>A0ABQ9WR50_9EUKA</name>
<dbReference type="InterPro" id="IPR040815">
    <property type="entry name" value="Nas2_N"/>
</dbReference>
<keyword evidence="3" id="KW-1185">Reference proteome</keyword>
<evidence type="ECO:0000259" key="1">
    <source>
        <dbReference type="Pfam" id="PF18265"/>
    </source>
</evidence>
<evidence type="ECO:0000313" key="3">
    <source>
        <dbReference type="Proteomes" id="UP001281761"/>
    </source>
</evidence>
<dbReference type="Proteomes" id="UP001281761">
    <property type="component" value="Unassembled WGS sequence"/>
</dbReference>
<gene>
    <name evidence="2" type="ORF">BLNAU_23286</name>
</gene>
<evidence type="ECO:0000313" key="2">
    <source>
        <dbReference type="EMBL" id="KAK2941803.1"/>
    </source>
</evidence>
<dbReference type="GO" id="GO:0000502">
    <property type="term" value="C:proteasome complex"/>
    <property type="evidence" value="ECO:0007669"/>
    <property type="project" value="UniProtKB-KW"/>
</dbReference>
<organism evidence="2 3">
    <name type="scientific">Blattamonas nauphoetae</name>
    <dbReference type="NCBI Taxonomy" id="2049346"/>
    <lineage>
        <taxon>Eukaryota</taxon>
        <taxon>Metamonada</taxon>
        <taxon>Preaxostyla</taxon>
        <taxon>Oxymonadida</taxon>
        <taxon>Blattamonas</taxon>
    </lineage>
</organism>
<keyword evidence="2" id="KW-0647">Proteasome</keyword>
<reference evidence="2 3" key="1">
    <citation type="journal article" date="2022" name="bioRxiv">
        <title>Genomics of Preaxostyla Flagellates Illuminates Evolutionary Transitions and the Path Towards Mitochondrial Loss.</title>
        <authorList>
            <person name="Novak L.V.F."/>
            <person name="Treitli S.C."/>
            <person name="Pyrih J."/>
            <person name="Halakuc P."/>
            <person name="Pipaliya S.V."/>
            <person name="Vacek V."/>
            <person name="Brzon O."/>
            <person name="Soukal P."/>
            <person name="Eme L."/>
            <person name="Dacks J.B."/>
            <person name="Karnkowska A."/>
            <person name="Elias M."/>
            <person name="Hampl V."/>
        </authorList>
    </citation>
    <scope>NUCLEOTIDE SEQUENCE [LARGE SCALE GENOMIC DNA]</scope>
    <source>
        <strain evidence="2">NAU3</strain>
        <tissue evidence="2">Gut</tissue>
    </source>
</reference>
<sequence>MTSLIDEYHSTYALLQELMQRRTSISSEIEGLRAYLETPTGKGYSGGLIDEEGYPIAGVDIVTIRQSRNRHACLQNDFSQCMKDIEENLGKLHELSRKIKDAGLEVPRLTP</sequence>
<dbReference type="PANTHER" id="PTHR12651">
    <property type="entry name" value="26S PROTEASOME NON-ATPASE REGULATORY SUBUNIT 9"/>
    <property type="match status" value="1"/>
</dbReference>
<dbReference type="EMBL" id="JARBJD010000461">
    <property type="protein sequence ID" value="KAK2941803.1"/>
    <property type="molecule type" value="Genomic_DNA"/>
</dbReference>
<dbReference type="PANTHER" id="PTHR12651:SF1">
    <property type="entry name" value="26S PROTEASOME NON-ATPASE REGULATORY SUBUNIT 9"/>
    <property type="match status" value="1"/>
</dbReference>
<dbReference type="Pfam" id="PF18265">
    <property type="entry name" value="Nas2_N"/>
    <property type="match status" value="1"/>
</dbReference>
<dbReference type="InterPro" id="IPR035269">
    <property type="entry name" value="PSMD9"/>
</dbReference>
<proteinExistence type="predicted"/>